<proteinExistence type="predicted"/>
<dbReference type="AlphaFoldDB" id="A0A2P5F3U9"/>
<evidence type="ECO:0000256" key="1">
    <source>
        <dbReference type="SAM" id="MobiDB-lite"/>
    </source>
</evidence>
<dbReference type="Proteomes" id="UP000237000">
    <property type="component" value="Unassembled WGS sequence"/>
</dbReference>
<dbReference type="EMBL" id="JXTC01000065">
    <property type="protein sequence ID" value="PON92480.1"/>
    <property type="molecule type" value="Genomic_DNA"/>
</dbReference>
<keyword evidence="3" id="KW-1185">Reference proteome</keyword>
<evidence type="ECO:0000313" key="2">
    <source>
        <dbReference type="EMBL" id="PON92480.1"/>
    </source>
</evidence>
<evidence type="ECO:0000313" key="3">
    <source>
        <dbReference type="Proteomes" id="UP000237000"/>
    </source>
</evidence>
<organism evidence="2 3">
    <name type="scientific">Trema orientale</name>
    <name type="common">Charcoal tree</name>
    <name type="synonym">Celtis orientalis</name>
    <dbReference type="NCBI Taxonomy" id="63057"/>
    <lineage>
        <taxon>Eukaryota</taxon>
        <taxon>Viridiplantae</taxon>
        <taxon>Streptophyta</taxon>
        <taxon>Embryophyta</taxon>
        <taxon>Tracheophyta</taxon>
        <taxon>Spermatophyta</taxon>
        <taxon>Magnoliopsida</taxon>
        <taxon>eudicotyledons</taxon>
        <taxon>Gunneridae</taxon>
        <taxon>Pentapetalae</taxon>
        <taxon>rosids</taxon>
        <taxon>fabids</taxon>
        <taxon>Rosales</taxon>
        <taxon>Cannabaceae</taxon>
        <taxon>Trema</taxon>
    </lineage>
</organism>
<reference evidence="3" key="1">
    <citation type="submission" date="2016-06" db="EMBL/GenBank/DDBJ databases">
        <title>Parallel loss of symbiosis genes in relatives of nitrogen-fixing non-legume Parasponia.</title>
        <authorList>
            <person name="Van Velzen R."/>
            <person name="Holmer R."/>
            <person name="Bu F."/>
            <person name="Rutten L."/>
            <person name="Van Zeijl A."/>
            <person name="Liu W."/>
            <person name="Santuari L."/>
            <person name="Cao Q."/>
            <person name="Sharma T."/>
            <person name="Shen D."/>
            <person name="Roswanjaya Y."/>
            <person name="Wardhani T."/>
            <person name="Kalhor M.S."/>
            <person name="Jansen J."/>
            <person name="Van den Hoogen J."/>
            <person name="Gungor B."/>
            <person name="Hartog M."/>
            <person name="Hontelez J."/>
            <person name="Verver J."/>
            <person name="Yang W.-C."/>
            <person name="Schijlen E."/>
            <person name="Repin R."/>
            <person name="Schilthuizen M."/>
            <person name="Schranz E."/>
            <person name="Heidstra R."/>
            <person name="Miyata K."/>
            <person name="Fedorova E."/>
            <person name="Kohlen W."/>
            <person name="Bisseling T."/>
            <person name="Smit S."/>
            <person name="Geurts R."/>
        </authorList>
    </citation>
    <scope>NUCLEOTIDE SEQUENCE [LARGE SCALE GENOMIC DNA]</scope>
    <source>
        <strain evidence="3">cv. RG33-2</strain>
    </source>
</reference>
<feature type="compositionally biased region" description="Low complexity" evidence="1">
    <location>
        <begin position="40"/>
        <end position="51"/>
    </location>
</feature>
<dbReference type="InParanoid" id="A0A2P5F3U9"/>
<comment type="caution">
    <text evidence="2">The sequence shown here is derived from an EMBL/GenBank/DDBJ whole genome shotgun (WGS) entry which is preliminary data.</text>
</comment>
<gene>
    <name evidence="2" type="ORF">TorRG33x02_118040</name>
</gene>
<protein>
    <submittedName>
        <fullName evidence="2">Uncharacterized protein</fullName>
    </submittedName>
</protein>
<name>A0A2P5F3U9_TREOI</name>
<feature type="region of interest" description="Disordered" evidence="1">
    <location>
        <begin position="26"/>
        <end position="51"/>
    </location>
</feature>
<accession>A0A2P5F3U9</accession>
<sequence length="94" mass="10537">MRCLYRVDQYLRLCPVCIALIDFGSKEVSSAPPPPEDKSSSSSSFSSSSSSFSRIRDYCGVCGKQIQPWQNVRIAENCEHYSQILVLNQLITTL</sequence>